<keyword evidence="3" id="KW-1185">Reference proteome</keyword>
<dbReference type="PANTHER" id="PTHR40124:SF1">
    <property type="entry name" value="DISAGGREGATASE RELATED REPEAT PROTEIN"/>
    <property type="match status" value="1"/>
</dbReference>
<dbReference type="GO" id="GO:0016829">
    <property type="term" value="F:lyase activity"/>
    <property type="evidence" value="ECO:0007669"/>
    <property type="project" value="UniProtKB-KW"/>
</dbReference>
<dbReference type="OrthoDB" id="3337916at2759"/>
<dbReference type="Proteomes" id="UP000807469">
    <property type="component" value="Unassembled WGS sequence"/>
</dbReference>
<comment type="caution">
    <text evidence="2">The sequence shown here is derived from an EMBL/GenBank/DDBJ whole genome shotgun (WGS) entry which is preliminary data.</text>
</comment>
<dbReference type="Pfam" id="PF21294">
    <property type="entry name" value="Polysacc_lyase_14"/>
    <property type="match status" value="1"/>
</dbReference>
<sequence>MLHGSTSSLFSAIVVGIVAVCSISAAAAPLQILPRAAPSESALFPFSRGVSSWTTLPGAKGALPLSDDTLRPNHVAEGPKHAYVKAPDGRMALRAHYPKGSYRPGVEPRGGISFYAPGPDSVDLATAKEATFGYSVMFPEGFEFVKGGKLPGLYGGDNDAISISCSGGRRDSACFSARLMWRPEGAGELYTYLPPYTIDKFEANKKQCDIANSDCNPTYGASIARGSFKFEPGQWTTVSERVKLNDVGKANGELELFVGGESIINIKNLILRDNDSGRIRGMQMQSFFGGHTSDWATPKDQDVYFADLSVAILSTFDGKSAKKAARELEESVVVPRWSKTEQ</sequence>
<dbReference type="EMBL" id="MU155327">
    <property type="protein sequence ID" value="KAF9475563.1"/>
    <property type="molecule type" value="Genomic_DNA"/>
</dbReference>
<evidence type="ECO:0000259" key="1">
    <source>
        <dbReference type="Pfam" id="PF21294"/>
    </source>
</evidence>
<keyword evidence="2" id="KW-0456">Lyase</keyword>
<protein>
    <submittedName>
        <fullName evidence="2">Polysaccharide lyase family 14 protein</fullName>
    </submittedName>
</protein>
<evidence type="ECO:0000313" key="3">
    <source>
        <dbReference type="Proteomes" id="UP000807469"/>
    </source>
</evidence>
<accession>A0A9P5YTK5</accession>
<gene>
    <name evidence="2" type="ORF">BDN70DRAFT_840738</name>
</gene>
<dbReference type="Gene3D" id="2.60.120.200">
    <property type="match status" value="1"/>
</dbReference>
<dbReference type="AlphaFoldDB" id="A0A9P5YTK5"/>
<organism evidence="2 3">
    <name type="scientific">Pholiota conissans</name>
    <dbReference type="NCBI Taxonomy" id="109636"/>
    <lineage>
        <taxon>Eukaryota</taxon>
        <taxon>Fungi</taxon>
        <taxon>Dikarya</taxon>
        <taxon>Basidiomycota</taxon>
        <taxon>Agaricomycotina</taxon>
        <taxon>Agaricomycetes</taxon>
        <taxon>Agaricomycetidae</taxon>
        <taxon>Agaricales</taxon>
        <taxon>Agaricineae</taxon>
        <taxon>Strophariaceae</taxon>
        <taxon>Pholiota</taxon>
    </lineage>
</organism>
<dbReference type="PANTHER" id="PTHR40124">
    <property type="match status" value="1"/>
</dbReference>
<evidence type="ECO:0000313" key="2">
    <source>
        <dbReference type="EMBL" id="KAF9475563.1"/>
    </source>
</evidence>
<proteinExistence type="predicted"/>
<dbReference type="InterPro" id="IPR048958">
    <property type="entry name" value="Polysacc_lyase_14"/>
</dbReference>
<name>A0A9P5YTK5_9AGAR</name>
<reference evidence="2" key="1">
    <citation type="submission" date="2020-11" db="EMBL/GenBank/DDBJ databases">
        <authorList>
            <consortium name="DOE Joint Genome Institute"/>
            <person name="Ahrendt S."/>
            <person name="Riley R."/>
            <person name="Andreopoulos W."/>
            <person name="Labutti K."/>
            <person name="Pangilinan J."/>
            <person name="Ruiz-Duenas F.J."/>
            <person name="Barrasa J.M."/>
            <person name="Sanchez-Garcia M."/>
            <person name="Camarero S."/>
            <person name="Miyauchi S."/>
            <person name="Serrano A."/>
            <person name="Linde D."/>
            <person name="Babiker R."/>
            <person name="Drula E."/>
            <person name="Ayuso-Fernandez I."/>
            <person name="Pacheco R."/>
            <person name="Padilla G."/>
            <person name="Ferreira P."/>
            <person name="Barriuso J."/>
            <person name="Kellner H."/>
            <person name="Castanera R."/>
            <person name="Alfaro M."/>
            <person name="Ramirez L."/>
            <person name="Pisabarro A.G."/>
            <person name="Kuo A."/>
            <person name="Tritt A."/>
            <person name="Lipzen A."/>
            <person name="He G."/>
            <person name="Yan M."/>
            <person name="Ng V."/>
            <person name="Cullen D."/>
            <person name="Martin F."/>
            <person name="Rosso M.-N."/>
            <person name="Henrissat B."/>
            <person name="Hibbett D."/>
            <person name="Martinez A.T."/>
            <person name="Grigoriev I.V."/>
        </authorList>
    </citation>
    <scope>NUCLEOTIDE SEQUENCE</scope>
    <source>
        <strain evidence="2">CIRM-BRFM 674</strain>
    </source>
</reference>
<feature type="domain" description="Polysaccharide lyase 14" evidence="1">
    <location>
        <begin position="88"/>
        <end position="308"/>
    </location>
</feature>